<sequence>MISVNADWERGYAAGYSAAHRTDVRDLTTDRGMVAPVEKAQKPKRKASAYSIRYGKMFKRVAPKYKLKNGSWAKDGFKRAGKEARRLAKK</sequence>
<organism evidence="1">
    <name type="scientific">marine sediment metagenome</name>
    <dbReference type="NCBI Taxonomy" id="412755"/>
    <lineage>
        <taxon>unclassified sequences</taxon>
        <taxon>metagenomes</taxon>
        <taxon>ecological metagenomes</taxon>
    </lineage>
</organism>
<accession>X1VIJ1</accession>
<evidence type="ECO:0000313" key="1">
    <source>
        <dbReference type="EMBL" id="GAJ07430.1"/>
    </source>
</evidence>
<dbReference type="AlphaFoldDB" id="X1VIJ1"/>
<proteinExistence type="predicted"/>
<protein>
    <submittedName>
        <fullName evidence="1">Uncharacterized protein</fullName>
    </submittedName>
</protein>
<dbReference type="EMBL" id="BARW01034533">
    <property type="protein sequence ID" value="GAJ07430.1"/>
    <property type="molecule type" value="Genomic_DNA"/>
</dbReference>
<name>X1VIJ1_9ZZZZ</name>
<comment type="caution">
    <text evidence="1">The sequence shown here is derived from an EMBL/GenBank/DDBJ whole genome shotgun (WGS) entry which is preliminary data.</text>
</comment>
<gene>
    <name evidence="1" type="ORF">S12H4_54099</name>
</gene>
<reference evidence="1" key="1">
    <citation type="journal article" date="2014" name="Front. Microbiol.">
        <title>High frequency of phylogenetically diverse reductive dehalogenase-homologous genes in deep subseafloor sedimentary metagenomes.</title>
        <authorList>
            <person name="Kawai M."/>
            <person name="Futagami T."/>
            <person name="Toyoda A."/>
            <person name="Takaki Y."/>
            <person name="Nishi S."/>
            <person name="Hori S."/>
            <person name="Arai W."/>
            <person name="Tsubouchi T."/>
            <person name="Morono Y."/>
            <person name="Uchiyama I."/>
            <person name="Ito T."/>
            <person name="Fujiyama A."/>
            <person name="Inagaki F."/>
            <person name="Takami H."/>
        </authorList>
    </citation>
    <scope>NUCLEOTIDE SEQUENCE</scope>
    <source>
        <strain evidence="1">Expedition CK06-06</strain>
    </source>
</reference>